<evidence type="ECO:0000256" key="6">
    <source>
        <dbReference type="ARBA" id="ARBA00023136"/>
    </source>
</evidence>
<evidence type="ECO:0000313" key="12">
    <source>
        <dbReference type="Proteomes" id="UP000515909"/>
    </source>
</evidence>
<keyword evidence="6 7" id="KW-0472">Membrane</keyword>
<evidence type="ECO:0000259" key="8">
    <source>
        <dbReference type="PROSITE" id="PS50928"/>
    </source>
</evidence>
<name>A0A6N8I377_9FIRM</name>
<keyword evidence="4 7" id="KW-0812">Transmembrane</keyword>
<dbReference type="OrthoDB" id="9797852at2"/>
<accession>A0A6N8I377</accession>
<feature type="domain" description="ABC transmembrane type-1" evidence="8">
    <location>
        <begin position="83"/>
        <end position="272"/>
    </location>
</feature>
<evidence type="ECO:0000256" key="2">
    <source>
        <dbReference type="ARBA" id="ARBA00022448"/>
    </source>
</evidence>
<evidence type="ECO:0000313" key="11">
    <source>
        <dbReference type="Proteomes" id="UP000469440"/>
    </source>
</evidence>
<evidence type="ECO:0000256" key="3">
    <source>
        <dbReference type="ARBA" id="ARBA00022475"/>
    </source>
</evidence>
<proteinExistence type="inferred from homology"/>
<dbReference type="PANTHER" id="PTHR43386:SF1">
    <property type="entry name" value="D,D-DIPEPTIDE TRANSPORT SYSTEM PERMEASE PROTEIN DDPC-RELATED"/>
    <property type="match status" value="1"/>
</dbReference>
<sequence>MFKSKIKERRLTKRPAWLRNLSFLTGAVIVLFAVVVALFPQLFTSHDPLEVNALAVLQGPSGAHLFGTDNYGRDVFSRVVWGTRIDLLLGVLGTVIPFVVGCILGLLSGYFSGVLDNILMRVIDILMAFPFIVLVIAIMTVLGQGMINVYIALWVVGWISYAKLVRGDVLVLKNAEYIQAVKIAGFKNSRILLRHLLPNVINAAVVFATSDIVLNMLTGASLSFIGLGIQPPTPEWGAIMNEGRGYINIAWWITLFPGLVMAVTGIGFSLLGDGLADFLRTKGR</sequence>
<feature type="transmembrane region" description="Helical" evidence="7">
    <location>
        <begin position="249"/>
        <end position="272"/>
    </location>
</feature>
<dbReference type="PANTHER" id="PTHR43386">
    <property type="entry name" value="OLIGOPEPTIDE TRANSPORT SYSTEM PERMEASE PROTEIN APPC"/>
    <property type="match status" value="1"/>
</dbReference>
<dbReference type="CDD" id="cd06261">
    <property type="entry name" value="TM_PBP2"/>
    <property type="match status" value="1"/>
</dbReference>
<feature type="transmembrane region" description="Helical" evidence="7">
    <location>
        <begin position="200"/>
        <end position="229"/>
    </location>
</feature>
<protein>
    <submittedName>
        <fullName evidence="10">ABC transporter permease</fullName>
    </submittedName>
    <submittedName>
        <fullName evidence="9">Glutathione transport system permease protein GsiD</fullName>
    </submittedName>
</protein>
<keyword evidence="2 7" id="KW-0813">Transport</keyword>
<dbReference type="PROSITE" id="PS50928">
    <property type="entry name" value="ABC_TM1"/>
    <property type="match status" value="1"/>
</dbReference>
<dbReference type="EMBL" id="CP060286">
    <property type="protein sequence ID" value="QNK40563.1"/>
    <property type="molecule type" value="Genomic_DNA"/>
</dbReference>
<dbReference type="SUPFAM" id="SSF161098">
    <property type="entry name" value="MetI-like"/>
    <property type="match status" value="1"/>
</dbReference>
<accession>A0A7G8TAC2</accession>
<dbReference type="AlphaFoldDB" id="A0A6N8I377"/>
<dbReference type="Proteomes" id="UP000469440">
    <property type="component" value="Unassembled WGS sequence"/>
</dbReference>
<dbReference type="Gene3D" id="1.10.3720.10">
    <property type="entry name" value="MetI-like"/>
    <property type="match status" value="1"/>
</dbReference>
<keyword evidence="3" id="KW-1003">Cell membrane</keyword>
<evidence type="ECO:0000256" key="4">
    <source>
        <dbReference type="ARBA" id="ARBA00022692"/>
    </source>
</evidence>
<feature type="transmembrane region" description="Helical" evidence="7">
    <location>
        <begin position="118"/>
        <end position="141"/>
    </location>
</feature>
<reference evidence="9 11" key="1">
    <citation type="submission" date="2019-09" db="EMBL/GenBank/DDBJ databases">
        <title>Genome sequence of Clostridium sp. EA1.</title>
        <authorList>
            <person name="Poehlein A."/>
            <person name="Bengelsdorf F.R."/>
            <person name="Daniel R."/>
        </authorList>
    </citation>
    <scope>NUCLEOTIDE SEQUENCE [LARGE SCALE GENOMIC DNA]</scope>
    <source>
        <strain evidence="9 11">EA1</strain>
    </source>
</reference>
<dbReference type="InterPro" id="IPR035906">
    <property type="entry name" value="MetI-like_sf"/>
</dbReference>
<keyword evidence="5 7" id="KW-1133">Transmembrane helix</keyword>
<reference evidence="10 12" key="2">
    <citation type="submission" date="2020-08" db="EMBL/GenBank/DDBJ databases">
        <title>The isolate Caproiciproducens sp. 7D4C2 produces n-caproate at mildly acidic conditions from hexoses: genome and rBOX comparison with related strains and chain-elongating bacteria.</title>
        <authorList>
            <person name="Esquivel-Elizondo S."/>
            <person name="Bagci C."/>
            <person name="Temovska M."/>
            <person name="Jeon B.S."/>
            <person name="Bessarab I."/>
            <person name="Williams R.B.H."/>
            <person name="Huson D.H."/>
            <person name="Angenent L.T."/>
        </authorList>
    </citation>
    <scope>NUCLEOTIDE SEQUENCE [LARGE SCALE GENOMIC DNA]</scope>
    <source>
        <strain evidence="10 12">7D4C2</strain>
    </source>
</reference>
<evidence type="ECO:0000313" key="10">
    <source>
        <dbReference type="EMBL" id="QNK40563.1"/>
    </source>
</evidence>
<keyword evidence="11" id="KW-1185">Reference proteome</keyword>
<dbReference type="EMBL" id="VWXL01000095">
    <property type="protein sequence ID" value="MVB12472.1"/>
    <property type="molecule type" value="Genomic_DNA"/>
</dbReference>
<dbReference type="RefSeq" id="WP_066646047.1">
    <property type="nucleotide sequence ID" value="NZ_CP060286.1"/>
</dbReference>
<organism evidence="9 11">
    <name type="scientific">Caproicibacter fermentans</name>
    <dbReference type="NCBI Taxonomy" id="2576756"/>
    <lineage>
        <taxon>Bacteria</taxon>
        <taxon>Bacillati</taxon>
        <taxon>Bacillota</taxon>
        <taxon>Clostridia</taxon>
        <taxon>Eubacteriales</taxon>
        <taxon>Acutalibacteraceae</taxon>
        <taxon>Caproicibacter</taxon>
    </lineage>
</organism>
<dbReference type="GO" id="GO:0005886">
    <property type="term" value="C:plasma membrane"/>
    <property type="evidence" value="ECO:0007669"/>
    <property type="project" value="UniProtKB-SubCell"/>
</dbReference>
<comment type="subcellular location">
    <subcellularLocation>
        <location evidence="1 7">Cell membrane</location>
        <topology evidence="1 7">Multi-pass membrane protein</topology>
    </subcellularLocation>
</comment>
<evidence type="ECO:0000256" key="7">
    <source>
        <dbReference type="RuleBase" id="RU363032"/>
    </source>
</evidence>
<dbReference type="Pfam" id="PF00528">
    <property type="entry name" value="BPD_transp_1"/>
    <property type="match status" value="1"/>
</dbReference>
<feature type="transmembrane region" description="Helical" evidence="7">
    <location>
        <begin position="147"/>
        <end position="165"/>
    </location>
</feature>
<feature type="transmembrane region" description="Helical" evidence="7">
    <location>
        <begin position="21"/>
        <end position="43"/>
    </location>
</feature>
<evidence type="ECO:0000256" key="1">
    <source>
        <dbReference type="ARBA" id="ARBA00004651"/>
    </source>
</evidence>
<dbReference type="InterPro" id="IPR000515">
    <property type="entry name" value="MetI-like"/>
</dbReference>
<comment type="similarity">
    <text evidence="7">Belongs to the binding-protein-dependent transport system permease family.</text>
</comment>
<evidence type="ECO:0000256" key="5">
    <source>
        <dbReference type="ARBA" id="ARBA00022989"/>
    </source>
</evidence>
<feature type="transmembrane region" description="Helical" evidence="7">
    <location>
        <begin position="87"/>
        <end position="111"/>
    </location>
</feature>
<dbReference type="KEGG" id="cfem:HCR03_18335"/>
<dbReference type="InterPro" id="IPR050366">
    <property type="entry name" value="BP-dependent_transpt_permease"/>
</dbReference>
<dbReference type="Proteomes" id="UP000515909">
    <property type="component" value="Chromosome"/>
</dbReference>
<gene>
    <name evidence="9" type="primary">gsiD_3</name>
    <name evidence="9" type="ORF">CAFE_32120</name>
    <name evidence="10" type="ORF">HCR03_18335</name>
</gene>
<dbReference type="GO" id="GO:0055085">
    <property type="term" value="P:transmembrane transport"/>
    <property type="evidence" value="ECO:0007669"/>
    <property type="project" value="InterPro"/>
</dbReference>
<evidence type="ECO:0000313" key="9">
    <source>
        <dbReference type="EMBL" id="MVB12472.1"/>
    </source>
</evidence>